<keyword evidence="2" id="KW-0813">Transport</keyword>
<evidence type="ECO:0000256" key="5">
    <source>
        <dbReference type="ARBA" id="ARBA00023136"/>
    </source>
</evidence>
<dbReference type="SUPFAM" id="SSF103473">
    <property type="entry name" value="MFS general substrate transporter"/>
    <property type="match status" value="1"/>
</dbReference>
<feature type="transmembrane region" description="Helical" evidence="7">
    <location>
        <begin position="231"/>
        <end position="251"/>
    </location>
</feature>
<evidence type="ECO:0000256" key="4">
    <source>
        <dbReference type="ARBA" id="ARBA00022989"/>
    </source>
</evidence>
<evidence type="ECO:0000256" key="6">
    <source>
        <dbReference type="SAM" id="MobiDB-lite"/>
    </source>
</evidence>
<dbReference type="OrthoDB" id="3639251at2759"/>
<dbReference type="GO" id="GO:0016020">
    <property type="term" value="C:membrane"/>
    <property type="evidence" value="ECO:0007669"/>
    <property type="project" value="UniProtKB-SubCell"/>
</dbReference>
<evidence type="ECO:0000313" key="9">
    <source>
        <dbReference type="EMBL" id="SPO39701.1"/>
    </source>
</evidence>
<feature type="transmembrane region" description="Helical" evidence="7">
    <location>
        <begin position="337"/>
        <end position="357"/>
    </location>
</feature>
<dbReference type="Gene3D" id="1.20.1250.20">
    <property type="entry name" value="MFS general substrate transporter like domains"/>
    <property type="match status" value="1"/>
</dbReference>
<feature type="transmembrane region" description="Helical" evidence="7">
    <location>
        <begin position="301"/>
        <end position="325"/>
    </location>
</feature>
<dbReference type="PANTHER" id="PTHR43791:SF49">
    <property type="entry name" value="TRANSPORTER, PUTATIVE (AFU_ORTHOLOGUE AFUA_4G04250)-RELATED"/>
    <property type="match status" value="1"/>
</dbReference>
<feature type="transmembrane region" description="Helical" evidence="7">
    <location>
        <begin position="137"/>
        <end position="156"/>
    </location>
</feature>
<feature type="transmembrane region" description="Helical" evidence="7">
    <location>
        <begin position="197"/>
        <end position="219"/>
    </location>
</feature>
<accession>A0A5C3F8M5</accession>
<comment type="subcellular location">
    <subcellularLocation>
        <location evidence="1">Membrane</location>
        <topology evidence="1">Multi-pass membrane protein</topology>
    </subcellularLocation>
</comment>
<dbReference type="AlphaFoldDB" id="A0A5C3F8M5"/>
<proteinExistence type="predicted"/>
<keyword evidence="3 7" id="KW-0812">Transmembrane</keyword>
<dbReference type="Proteomes" id="UP000323386">
    <property type="component" value="Unassembled WGS sequence"/>
</dbReference>
<evidence type="ECO:0000256" key="3">
    <source>
        <dbReference type="ARBA" id="ARBA00022692"/>
    </source>
</evidence>
<feature type="transmembrane region" description="Helical" evidence="7">
    <location>
        <begin position="459"/>
        <end position="481"/>
    </location>
</feature>
<dbReference type="InterPro" id="IPR011701">
    <property type="entry name" value="MFS"/>
</dbReference>
<dbReference type="FunFam" id="1.20.1250.20:FF:000013">
    <property type="entry name" value="MFS general substrate transporter"/>
    <property type="match status" value="1"/>
</dbReference>
<sequence length="495" mass="53581">MDAATLGDGGSGAATIFHKESQSSFSTKQDELDSCNDDGGKGVDDVRKTSPEVRRIILKQDLHIMPLAIFLYFLCSLDRTNVGNAKVLNTHSGDSLLQSLGMSEYQYKVSLEIFYLALMGFEIPMGMGAKRFGASRWIALLCTGWGTMTMLCAATHDFASFTAVRFVLGAFEAGLFPSLICLLNFHYRPDEISFRAALIIASAALAGAFGGAIATGVSFMNGTAGLEAWKWLVILEGLPSILVAPVAWYCLPDWPEQSRFLSDREKALVRRRLDAVDGLPKQEERMTWSEAKKVLADWRAWLHYASFLGVSAPFSSISLFAPTIIQGMGKKGIEANLFTVPPYAVAWVFVVGMAWVADRYDKRGAVTTVCSLLAVASFGVLGGLPKQAGYNERYAVMMVAVPCAFASIPCNLGRVSANARGTTATVLEVALCVAVGNCGQMVGVWIYRSSEAPSFPTGMFTNLGSLLLTTVSAGLLTMYYNRCNRGLAPGRRWAT</sequence>
<evidence type="ECO:0000256" key="1">
    <source>
        <dbReference type="ARBA" id="ARBA00004141"/>
    </source>
</evidence>
<evidence type="ECO:0000256" key="7">
    <source>
        <dbReference type="SAM" id="Phobius"/>
    </source>
</evidence>
<keyword evidence="4 7" id="KW-1133">Transmembrane helix</keyword>
<feature type="transmembrane region" description="Helical" evidence="7">
    <location>
        <begin position="364"/>
        <end position="382"/>
    </location>
</feature>
<name>A0A5C3F8M5_9BASI</name>
<reference evidence="9 10" key="1">
    <citation type="submission" date="2018-03" db="EMBL/GenBank/DDBJ databases">
        <authorList>
            <person name="Guldener U."/>
        </authorList>
    </citation>
    <scope>NUCLEOTIDE SEQUENCE [LARGE SCALE GENOMIC DNA]</scope>
    <source>
        <strain evidence="9 10">DAOM196992</strain>
    </source>
</reference>
<dbReference type="FunFam" id="1.20.1250.20:FF:000018">
    <property type="entry name" value="MFS transporter permease"/>
    <property type="match status" value="1"/>
</dbReference>
<keyword evidence="5 7" id="KW-0472">Membrane</keyword>
<dbReference type="GO" id="GO:0022857">
    <property type="term" value="F:transmembrane transporter activity"/>
    <property type="evidence" value="ECO:0007669"/>
    <property type="project" value="InterPro"/>
</dbReference>
<feature type="transmembrane region" description="Helical" evidence="7">
    <location>
        <begin position="162"/>
        <end position="185"/>
    </location>
</feature>
<feature type="region of interest" description="Disordered" evidence="6">
    <location>
        <begin position="21"/>
        <end position="44"/>
    </location>
</feature>
<gene>
    <name evidence="9" type="ORF">PSFLO_05182</name>
</gene>
<keyword evidence="10" id="KW-1185">Reference proteome</keyword>
<dbReference type="PROSITE" id="PS50850">
    <property type="entry name" value="MFS"/>
    <property type="match status" value="1"/>
</dbReference>
<protein>
    <submittedName>
        <fullName evidence="9">Related to putative tartrate transporter</fullName>
    </submittedName>
</protein>
<organism evidence="9 10">
    <name type="scientific">Pseudozyma flocculosa</name>
    <dbReference type="NCBI Taxonomy" id="84751"/>
    <lineage>
        <taxon>Eukaryota</taxon>
        <taxon>Fungi</taxon>
        <taxon>Dikarya</taxon>
        <taxon>Basidiomycota</taxon>
        <taxon>Ustilaginomycotina</taxon>
        <taxon>Ustilaginomycetes</taxon>
        <taxon>Ustilaginales</taxon>
        <taxon>Ustilaginaceae</taxon>
        <taxon>Pseudozyma</taxon>
    </lineage>
</organism>
<feature type="transmembrane region" description="Helical" evidence="7">
    <location>
        <begin position="425"/>
        <end position="447"/>
    </location>
</feature>
<dbReference type="Pfam" id="PF07690">
    <property type="entry name" value="MFS_1"/>
    <property type="match status" value="1"/>
</dbReference>
<evidence type="ECO:0000256" key="2">
    <source>
        <dbReference type="ARBA" id="ARBA00022448"/>
    </source>
</evidence>
<evidence type="ECO:0000313" key="10">
    <source>
        <dbReference type="Proteomes" id="UP000323386"/>
    </source>
</evidence>
<dbReference type="EMBL" id="OOIP01000015">
    <property type="protein sequence ID" value="SPO39701.1"/>
    <property type="molecule type" value="Genomic_DNA"/>
</dbReference>
<dbReference type="InterPro" id="IPR020846">
    <property type="entry name" value="MFS_dom"/>
</dbReference>
<dbReference type="PANTHER" id="PTHR43791">
    <property type="entry name" value="PERMEASE-RELATED"/>
    <property type="match status" value="1"/>
</dbReference>
<dbReference type="InterPro" id="IPR036259">
    <property type="entry name" value="MFS_trans_sf"/>
</dbReference>
<feature type="transmembrane region" description="Helical" evidence="7">
    <location>
        <begin position="394"/>
        <end position="413"/>
    </location>
</feature>
<evidence type="ECO:0000259" key="8">
    <source>
        <dbReference type="PROSITE" id="PS50850"/>
    </source>
</evidence>
<feature type="domain" description="Major facilitator superfamily (MFS) profile" evidence="8">
    <location>
        <begin position="64"/>
        <end position="495"/>
    </location>
</feature>